<dbReference type="PANTHER" id="PTHR11017">
    <property type="entry name" value="LEUCINE-RICH REPEAT-CONTAINING PROTEIN"/>
    <property type="match status" value="1"/>
</dbReference>
<keyword evidence="3" id="KW-0611">Plant defense</keyword>
<keyword evidence="4" id="KW-0472">Membrane</keyword>
<evidence type="ECO:0000313" key="7">
    <source>
        <dbReference type="Proteomes" id="UP001341840"/>
    </source>
</evidence>
<dbReference type="SUPFAM" id="SSF52058">
    <property type="entry name" value="L domain-like"/>
    <property type="match status" value="1"/>
</dbReference>
<accession>A0ABU6VBV2</accession>
<dbReference type="InterPro" id="IPR032675">
    <property type="entry name" value="LRR_dom_sf"/>
</dbReference>
<dbReference type="InterPro" id="IPR044974">
    <property type="entry name" value="Disease_R_plants"/>
</dbReference>
<dbReference type="Pfam" id="PF01582">
    <property type="entry name" value="TIR"/>
    <property type="match status" value="1"/>
</dbReference>
<dbReference type="EMBL" id="JASCZI010151194">
    <property type="protein sequence ID" value="MED6170781.1"/>
    <property type="molecule type" value="Genomic_DNA"/>
</dbReference>
<evidence type="ECO:0000256" key="4">
    <source>
        <dbReference type="SAM" id="Phobius"/>
    </source>
</evidence>
<dbReference type="SUPFAM" id="SSF46785">
    <property type="entry name" value="Winged helix' DNA-binding domain"/>
    <property type="match status" value="1"/>
</dbReference>
<evidence type="ECO:0000256" key="2">
    <source>
        <dbReference type="ARBA" id="ARBA00022737"/>
    </source>
</evidence>
<sequence>MVTATAWCWSWTLCVFITGFFLGSFISGKLINLKYFLERRFWNALLLAYLSRSQQQQENPTPALPPLYKYDVFLSFCGIDTRNTFIDHLYRNLTQKCIYAFKDDQQLQRGESVPLQLMEAIKHSRAAIVVFSTNYAASTWCLDEMAAIADRHRESTQLVIPIFYDVDPSDVRKQKGPYWDAFISHACRFRRDLRKVLRWKIAMTYLANLTGHDIRDKRETTQIECITRVLIEKLDHKFSPYIDDLIGIQPHIEELERRLELNSNEANDVRILGIWGMGGIGKTTHAKVLYDKISYAFDACCFIEDVSKLYTDHGPDSAPTEVRKAILRQTVQEEKLETQSPNHITSILHKRLCNSTIPKKVLIVLDNVDEATQWSALGLRLLGRGSRVIIITRNKHILNVCGADAIYEVPLLNDNDALELFLRKAFRNGIPKPKIISDITREILDYAQSLPLAIEELGYALYDVEEKSWKDALESWRNYPKKNVMNVLQKSYDQLNENEGKIFLDIACFFAGKRKDFVEHILSSRVDQSYLAIQNIRKNSLITIKNQEIHMHKMLQELGKKIARGDHSTEPKYWTRLWRVKDLEEALMSNMEENKNEAIVLDDRADVTTYSHLRIQGLFEMKKLALLILHFQNFPEPSNFPNLQNAKMRYLLWHGYPFSSFPIFIWRNLVELNLPNSRIQRLWDGIQFVPNLKRMDLRNSKLTITPNFLCCRGLVRLDLTGCRNLIEVHESIGLLRDLDYLSLRDCSSLAFLNFGSNCQLISLRTLLLSGCTNLRDTPDLTGLSNLSVPEYERQQCENLLVQTFLVKSWLMAKDEKCLGTEDRRSVSDFRVQRDQDRDVPIPKNRITATFYGTNNGIKYWNSFHICTIPSFEKASSPSRMTRSWSKVNPFHRSSSTLLGSQGFPLLSSQGSTPPPLGV</sequence>
<feature type="transmembrane region" description="Helical" evidence="4">
    <location>
        <begin position="6"/>
        <end position="31"/>
    </location>
</feature>
<evidence type="ECO:0000256" key="1">
    <source>
        <dbReference type="ARBA" id="ARBA00022614"/>
    </source>
</evidence>
<dbReference type="SMART" id="SM00255">
    <property type="entry name" value="TIR"/>
    <property type="match status" value="1"/>
</dbReference>
<keyword evidence="4" id="KW-1133">Transmembrane helix</keyword>
<dbReference type="PROSITE" id="PS50104">
    <property type="entry name" value="TIR"/>
    <property type="match status" value="1"/>
</dbReference>
<dbReference type="InterPro" id="IPR058192">
    <property type="entry name" value="WHD_ROQ1-like"/>
</dbReference>
<dbReference type="Gene3D" id="3.40.50.10140">
    <property type="entry name" value="Toll/interleukin-1 receptor homology (TIR) domain"/>
    <property type="match status" value="1"/>
</dbReference>
<dbReference type="InterPro" id="IPR027417">
    <property type="entry name" value="P-loop_NTPase"/>
</dbReference>
<dbReference type="SUPFAM" id="SSF52200">
    <property type="entry name" value="Toll/Interleukin receptor TIR domain"/>
    <property type="match status" value="1"/>
</dbReference>
<dbReference type="Pfam" id="PF23282">
    <property type="entry name" value="WHD_ROQ1"/>
    <property type="match status" value="1"/>
</dbReference>
<feature type="domain" description="TIR" evidence="5">
    <location>
        <begin position="68"/>
        <end position="234"/>
    </location>
</feature>
<dbReference type="InterPro" id="IPR000157">
    <property type="entry name" value="TIR_dom"/>
</dbReference>
<protein>
    <recommendedName>
        <fullName evidence="5">TIR domain-containing protein</fullName>
    </recommendedName>
</protein>
<comment type="caution">
    <text evidence="6">The sequence shown here is derived from an EMBL/GenBank/DDBJ whole genome shotgun (WGS) entry which is preliminary data.</text>
</comment>
<evidence type="ECO:0000256" key="3">
    <source>
        <dbReference type="ARBA" id="ARBA00022821"/>
    </source>
</evidence>
<gene>
    <name evidence="6" type="ORF">PIB30_034357</name>
</gene>
<dbReference type="Pfam" id="PF00931">
    <property type="entry name" value="NB-ARC"/>
    <property type="match status" value="1"/>
</dbReference>
<dbReference type="InterPro" id="IPR036390">
    <property type="entry name" value="WH_DNA-bd_sf"/>
</dbReference>
<dbReference type="InterPro" id="IPR002182">
    <property type="entry name" value="NB-ARC"/>
</dbReference>
<keyword evidence="2" id="KW-0677">Repeat</keyword>
<dbReference type="Pfam" id="PF07725">
    <property type="entry name" value="LRR_3"/>
    <property type="match status" value="1"/>
</dbReference>
<keyword evidence="7" id="KW-1185">Reference proteome</keyword>
<dbReference type="SUPFAM" id="SSF52540">
    <property type="entry name" value="P-loop containing nucleoside triphosphate hydrolases"/>
    <property type="match status" value="1"/>
</dbReference>
<proteinExistence type="predicted"/>
<reference evidence="6 7" key="1">
    <citation type="journal article" date="2023" name="Plants (Basel)">
        <title>Bridging the Gap: Combining Genomics and Transcriptomics Approaches to Understand Stylosanthes scabra, an Orphan Legume from the Brazilian Caatinga.</title>
        <authorList>
            <person name="Ferreira-Neto J.R.C."/>
            <person name="da Silva M.D."/>
            <person name="Binneck E."/>
            <person name="de Melo N.F."/>
            <person name="da Silva R.H."/>
            <person name="de Melo A.L.T.M."/>
            <person name="Pandolfi V."/>
            <person name="Bustamante F.O."/>
            <person name="Brasileiro-Vidal A.C."/>
            <person name="Benko-Iseppon A.M."/>
        </authorList>
    </citation>
    <scope>NUCLEOTIDE SEQUENCE [LARGE SCALE GENOMIC DNA]</scope>
    <source>
        <tissue evidence="6">Leaves</tissue>
    </source>
</reference>
<dbReference type="Gene3D" id="3.40.50.300">
    <property type="entry name" value="P-loop containing nucleotide triphosphate hydrolases"/>
    <property type="match status" value="1"/>
</dbReference>
<organism evidence="6 7">
    <name type="scientific">Stylosanthes scabra</name>
    <dbReference type="NCBI Taxonomy" id="79078"/>
    <lineage>
        <taxon>Eukaryota</taxon>
        <taxon>Viridiplantae</taxon>
        <taxon>Streptophyta</taxon>
        <taxon>Embryophyta</taxon>
        <taxon>Tracheophyta</taxon>
        <taxon>Spermatophyta</taxon>
        <taxon>Magnoliopsida</taxon>
        <taxon>eudicotyledons</taxon>
        <taxon>Gunneridae</taxon>
        <taxon>Pentapetalae</taxon>
        <taxon>rosids</taxon>
        <taxon>fabids</taxon>
        <taxon>Fabales</taxon>
        <taxon>Fabaceae</taxon>
        <taxon>Papilionoideae</taxon>
        <taxon>50 kb inversion clade</taxon>
        <taxon>dalbergioids sensu lato</taxon>
        <taxon>Dalbergieae</taxon>
        <taxon>Pterocarpus clade</taxon>
        <taxon>Stylosanthes</taxon>
    </lineage>
</organism>
<dbReference type="Proteomes" id="UP001341840">
    <property type="component" value="Unassembled WGS sequence"/>
</dbReference>
<dbReference type="PANTHER" id="PTHR11017:SF290">
    <property type="entry name" value="ADP-RIBOSYL CYCLASE_CYCLIC ADP-RIBOSE HYDROLASE"/>
    <property type="match status" value="1"/>
</dbReference>
<dbReference type="InterPro" id="IPR011713">
    <property type="entry name" value="Leu-rich_rpt_3"/>
</dbReference>
<dbReference type="InterPro" id="IPR035897">
    <property type="entry name" value="Toll_tir_struct_dom_sf"/>
</dbReference>
<keyword evidence="4" id="KW-0812">Transmembrane</keyword>
<evidence type="ECO:0000313" key="6">
    <source>
        <dbReference type="EMBL" id="MED6170781.1"/>
    </source>
</evidence>
<keyword evidence="1" id="KW-0433">Leucine-rich repeat</keyword>
<dbReference type="InterPro" id="IPR042197">
    <property type="entry name" value="Apaf_helical"/>
</dbReference>
<dbReference type="Gene3D" id="1.10.8.430">
    <property type="entry name" value="Helical domain of apoptotic protease-activating factors"/>
    <property type="match status" value="1"/>
</dbReference>
<dbReference type="PRINTS" id="PR00364">
    <property type="entry name" value="DISEASERSIST"/>
</dbReference>
<name>A0ABU6VBV2_9FABA</name>
<dbReference type="Gene3D" id="3.80.10.10">
    <property type="entry name" value="Ribonuclease Inhibitor"/>
    <property type="match status" value="1"/>
</dbReference>
<evidence type="ECO:0000259" key="5">
    <source>
        <dbReference type="PROSITE" id="PS50104"/>
    </source>
</evidence>